<name>A0ABT6H8C8_9BACI</name>
<keyword evidence="3" id="KW-1185">Reference proteome</keyword>
<dbReference type="NCBIfam" id="TIGR02893">
    <property type="entry name" value="spore_yabQ"/>
    <property type="match status" value="1"/>
</dbReference>
<dbReference type="InterPro" id="IPR019074">
    <property type="entry name" value="YabQ"/>
</dbReference>
<organism evidence="2 3">
    <name type="scientific">Ectobacillus antri</name>
    <dbReference type="NCBI Taxonomy" id="2486280"/>
    <lineage>
        <taxon>Bacteria</taxon>
        <taxon>Bacillati</taxon>
        <taxon>Bacillota</taxon>
        <taxon>Bacilli</taxon>
        <taxon>Bacillales</taxon>
        <taxon>Bacillaceae</taxon>
        <taxon>Ectobacillus</taxon>
    </lineage>
</organism>
<feature type="transmembrane region" description="Helical" evidence="1">
    <location>
        <begin position="6"/>
        <end position="27"/>
    </location>
</feature>
<keyword evidence="1" id="KW-0472">Membrane</keyword>
<sequence>MSLTVQFYTMLSMIGMGAWTGAALDTYQRFLQRSKRKRWFVFINDVLFWTVQALLVFYVLLLSNEAELRIYVFVALLCGFAAYQSMLKRIYTSLLEMMIRFVIRTYHFLATVVKVVIIRPLLTLVQLLLTISIFVLKLLQKIAQLLYKFTIKILLVAWKIISIPIAFILRLLWKVLPNRVKIFIRHYAGFLRKVEKMKVKILGWWEYIKNRLGGPRK</sequence>
<dbReference type="RefSeq" id="WP_124565620.1">
    <property type="nucleotide sequence ID" value="NZ_JARRRY010000016.1"/>
</dbReference>
<comment type="caution">
    <text evidence="2">The sequence shown here is derived from an EMBL/GenBank/DDBJ whole genome shotgun (WGS) entry which is preliminary data.</text>
</comment>
<dbReference type="EMBL" id="JARULN010000017">
    <property type="protein sequence ID" value="MDG5755043.1"/>
    <property type="molecule type" value="Genomic_DNA"/>
</dbReference>
<protein>
    <submittedName>
        <fullName evidence="2">Spore cortex biosynthesis protein YabQ</fullName>
    </submittedName>
</protein>
<accession>A0ABT6H8C8</accession>
<dbReference type="Proteomes" id="UP001218246">
    <property type="component" value="Unassembled WGS sequence"/>
</dbReference>
<proteinExistence type="predicted"/>
<evidence type="ECO:0000313" key="3">
    <source>
        <dbReference type="Proteomes" id="UP001218246"/>
    </source>
</evidence>
<evidence type="ECO:0000256" key="1">
    <source>
        <dbReference type="SAM" id="Phobius"/>
    </source>
</evidence>
<feature type="transmembrane region" description="Helical" evidence="1">
    <location>
        <begin position="155"/>
        <end position="173"/>
    </location>
</feature>
<reference evidence="2 3" key="1">
    <citation type="submission" date="2023-04" db="EMBL/GenBank/DDBJ databases">
        <title>Ectobacillus antri isolated from activated sludge.</title>
        <authorList>
            <person name="Yan P."/>
            <person name="Liu X."/>
        </authorList>
    </citation>
    <scope>NUCLEOTIDE SEQUENCE [LARGE SCALE GENOMIC DNA]</scope>
    <source>
        <strain evidence="2 3">C18H</strain>
    </source>
</reference>
<evidence type="ECO:0000313" key="2">
    <source>
        <dbReference type="EMBL" id="MDG5755043.1"/>
    </source>
</evidence>
<feature type="transmembrane region" description="Helical" evidence="1">
    <location>
        <begin position="68"/>
        <end position="87"/>
    </location>
</feature>
<keyword evidence="1" id="KW-1133">Transmembrane helix</keyword>
<feature type="transmembrane region" description="Helical" evidence="1">
    <location>
        <begin position="39"/>
        <end position="62"/>
    </location>
</feature>
<feature type="transmembrane region" description="Helical" evidence="1">
    <location>
        <begin position="108"/>
        <end position="135"/>
    </location>
</feature>
<gene>
    <name evidence="2" type="primary">yabQ</name>
    <name evidence="2" type="ORF">P6P90_13915</name>
</gene>
<keyword evidence="1" id="KW-0812">Transmembrane</keyword>
<dbReference type="Pfam" id="PF09578">
    <property type="entry name" value="Spore_YabQ"/>
    <property type="match status" value="1"/>
</dbReference>